<dbReference type="Proteomes" id="UP000789342">
    <property type="component" value="Unassembled WGS sequence"/>
</dbReference>
<name>A0A9N9N1J4_9GLOM</name>
<organism evidence="1 2">
    <name type="scientific">Acaulospora morrowiae</name>
    <dbReference type="NCBI Taxonomy" id="94023"/>
    <lineage>
        <taxon>Eukaryota</taxon>
        <taxon>Fungi</taxon>
        <taxon>Fungi incertae sedis</taxon>
        <taxon>Mucoromycota</taxon>
        <taxon>Glomeromycotina</taxon>
        <taxon>Glomeromycetes</taxon>
        <taxon>Diversisporales</taxon>
        <taxon>Acaulosporaceae</taxon>
        <taxon>Acaulospora</taxon>
    </lineage>
</organism>
<protein>
    <submittedName>
        <fullName evidence="1">18597_t:CDS:1</fullName>
    </submittedName>
</protein>
<feature type="non-terminal residue" evidence="1">
    <location>
        <position position="210"/>
    </location>
</feature>
<dbReference type="OrthoDB" id="2317675at2759"/>
<dbReference type="EMBL" id="CAJVPV010016348">
    <property type="protein sequence ID" value="CAG8697674.1"/>
    <property type="molecule type" value="Genomic_DNA"/>
</dbReference>
<gene>
    <name evidence="1" type="ORF">AMORRO_LOCUS11935</name>
</gene>
<sequence length="210" mass="22868">RKLDYFLLSEEALLTYSIMLYKESRPLNDEIRICFAGWITVIYTPVGGVAVGATIMIQWNYTTVPTRLGILNIVSNTTSRMTLINDNLDLTPREYSWIVNVPPGIYYFTLNDGSGNQYSGEFSVYVPGGTTPVLSTSATRTVSSSRALSITSNSASLTVQITVQTTNVPTKTKSQTTRSGSASTATIASIPGFNPLFYLFLVAAAMVKFA</sequence>
<keyword evidence="2" id="KW-1185">Reference proteome</keyword>
<proteinExistence type="predicted"/>
<evidence type="ECO:0000313" key="2">
    <source>
        <dbReference type="Proteomes" id="UP000789342"/>
    </source>
</evidence>
<accession>A0A9N9N1J4</accession>
<reference evidence="1" key="1">
    <citation type="submission" date="2021-06" db="EMBL/GenBank/DDBJ databases">
        <authorList>
            <person name="Kallberg Y."/>
            <person name="Tangrot J."/>
            <person name="Rosling A."/>
        </authorList>
    </citation>
    <scope>NUCLEOTIDE SEQUENCE</scope>
    <source>
        <strain evidence="1">CL551</strain>
    </source>
</reference>
<dbReference type="AlphaFoldDB" id="A0A9N9N1J4"/>
<comment type="caution">
    <text evidence="1">The sequence shown here is derived from an EMBL/GenBank/DDBJ whole genome shotgun (WGS) entry which is preliminary data.</text>
</comment>
<evidence type="ECO:0000313" key="1">
    <source>
        <dbReference type="EMBL" id="CAG8697674.1"/>
    </source>
</evidence>